<evidence type="ECO:0000313" key="2">
    <source>
        <dbReference type="EMBL" id="MBB6036533.1"/>
    </source>
</evidence>
<gene>
    <name evidence="2" type="ORF">HNR73_004404</name>
</gene>
<accession>A0A841FNT5</accession>
<name>A0A841FNT5_9ACTN</name>
<comment type="caution">
    <text evidence="2">The sequence shown here is derived from an EMBL/GenBank/DDBJ whole genome shotgun (WGS) entry which is preliminary data.</text>
</comment>
<evidence type="ECO:0000313" key="3">
    <source>
        <dbReference type="Proteomes" id="UP000548476"/>
    </source>
</evidence>
<feature type="compositionally biased region" description="Basic and acidic residues" evidence="1">
    <location>
        <begin position="111"/>
        <end position="121"/>
    </location>
</feature>
<sequence>MTDKVTGGDLFNLWTVANVQLPQIAAVFTRANDGLAGTADGDSEAFGRGDPGPYGPAGGRVFAAFAPLRDEMQYIVAQTAQNILDAQTACNNAIEAYQAADAEAAADLRKNYFENPEKYDPNDPVQNPPTGEQAPGEPKPPDYYTSPGDR</sequence>
<keyword evidence="3" id="KW-1185">Reference proteome</keyword>
<dbReference type="EMBL" id="JACHGT010000009">
    <property type="protein sequence ID" value="MBB6036533.1"/>
    <property type="molecule type" value="Genomic_DNA"/>
</dbReference>
<feature type="region of interest" description="Disordered" evidence="1">
    <location>
        <begin position="111"/>
        <end position="150"/>
    </location>
</feature>
<organism evidence="2 3">
    <name type="scientific">Phytomonospora endophytica</name>
    <dbReference type="NCBI Taxonomy" id="714109"/>
    <lineage>
        <taxon>Bacteria</taxon>
        <taxon>Bacillati</taxon>
        <taxon>Actinomycetota</taxon>
        <taxon>Actinomycetes</taxon>
        <taxon>Micromonosporales</taxon>
        <taxon>Micromonosporaceae</taxon>
        <taxon>Phytomonospora</taxon>
    </lineage>
</organism>
<proteinExistence type="predicted"/>
<protein>
    <recommendedName>
        <fullName evidence="4">Excreted virulence factor EspC (Type VII ESX diderm)</fullName>
    </recommendedName>
</protein>
<reference evidence="2 3" key="1">
    <citation type="submission" date="2020-08" db="EMBL/GenBank/DDBJ databases">
        <title>Genomic Encyclopedia of Type Strains, Phase IV (KMG-IV): sequencing the most valuable type-strain genomes for metagenomic binning, comparative biology and taxonomic classification.</title>
        <authorList>
            <person name="Goeker M."/>
        </authorList>
    </citation>
    <scope>NUCLEOTIDE SEQUENCE [LARGE SCALE GENOMIC DNA]</scope>
    <source>
        <strain evidence="2 3">YIM 65646</strain>
    </source>
</reference>
<dbReference type="RefSeq" id="WP_184789373.1">
    <property type="nucleotide sequence ID" value="NZ_BONT01000030.1"/>
</dbReference>
<evidence type="ECO:0008006" key="4">
    <source>
        <dbReference type="Google" id="ProtNLM"/>
    </source>
</evidence>
<dbReference type="AlphaFoldDB" id="A0A841FNT5"/>
<dbReference type="Proteomes" id="UP000548476">
    <property type="component" value="Unassembled WGS sequence"/>
</dbReference>
<evidence type="ECO:0000256" key="1">
    <source>
        <dbReference type="SAM" id="MobiDB-lite"/>
    </source>
</evidence>